<sequence length="502" mass="53603">MNIRRAFSRTARPAWRVGLFALALSPLSALAQDGSVLTYHGDNSRSGQYVVPALSWDKARSVQLDRTFNARVAGSMYAQPLYWRPPGANAGMLFVATEDDVVQALDATTGKELWRRVVGRPVRRSSLPCGNIDPLGITGTPVIDPATQAIYFDAAVERGNGPRHEVFALSTKDGSVLPGWPIDVADLLQKAGRHFDPSVHNQRAALTLLDDTVYVAFSGHFGDCGNYHGWVVGLSLREPGKHVSFETRGRGGGIWAPGGLSVSEQDIYFATGNTLGAPTWSDGEAVFHFGPDLRRRDDKRDYFAPSDWKTLDAADADLGGSNPLTFNLSGAGGDRALILALGKDGKAYLLDRNSLGGVGGQLAVETVAQSSIVTSPAAYRVGDDVFVAFQASGAHCPQPGRGHDLTVLKIAAGPPPAMATAWCGALRGRGSPVATTTDGHSNPIVWIVGAEGDNRLHAFRGDTGEPIFVSEALSGLRRFQTLIATQDRLYVGADGHIYAFHF</sequence>
<feature type="signal peptide" evidence="1">
    <location>
        <begin position="1"/>
        <end position="31"/>
    </location>
</feature>
<dbReference type="InterPro" id="IPR011047">
    <property type="entry name" value="Quinoprotein_ADH-like_sf"/>
</dbReference>
<gene>
    <name evidence="3" type="ORF">EAS61_31340</name>
</gene>
<evidence type="ECO:0000256" key="1">
    <source>
        <dbReference type="SAM" id="SignalP"/>
    </source>
</evidence>
<evidence type="ECO:0000259" key="2">
    <source>
        <dbReference type="Pfam" id="PF13360"/>
    </source>
</evidence>
<dbReference type="RefSeq" id="WP_128930285.1">
    <property type="nucleotide sequence ID" value="NZ_CP022221.1"/>
</dbReference>
<evidence type="ECO:0000313" key="3">
    <source>
        <dbReference type="EMBL" id="RXG87419.1"/>
    </source>
</evidence>
<dbReference type="Proteomes" id="UP000290174">
    <property type="component" value="Unassembled WGS sequence"/>
</dbReference>
<dbReference type="InterPro" id="IPR015943">
    <property type="entry name" value="WD40/YVTN_repeat-like_dom_sf"/>
</dbReference>
<protein>
    <recommendedName>
        <fullName evidence="2">Pyrrolo-quinoline quinone repeat domain-containing protein</fullName>
    </recommendedName>
</protein>
<name>A0A4Q0QBJ9_9BRAD</name>
<dbReference type="EMBL" id="RKMK01000041">
    <property type="protein sequence ID" value="RXG87419.1"/>
    <property type="molecule type" value="Genomic_DNA"/>
</dbReference>
<proteinExistence type="predicted"/>
<organism evidence="3 4">
    <name type="scientific">Bradyrhizobium zhanjiangense</name>
    <dbReference type="NCBI Taxonomy" id="1325107"/>
    <lineage>
        <taxon>Bacteria</taxon>
        <taxon>Pseudomonadati</taxon>
        <taxon>Pseudomonadota</taxon>
        <taxon>Alphaproteobacteria</taxon>
        <taxon>Hyphomicrobiales</taxon>
        <taxon>Nitrobacteraceae</taxon>
        <taxon>Bradyrhizobium</taxon>
    </lineage>
</organism>
<evidence type="ECO:0000313" key="4">
    <source>
        <dbReference type="Proteomes" id="UP000290174"/>
    </source>
</evidence>
<feature type="chain" id="PRO_5020196553" description="Pyrrolo-quinoline quinone repeat domain-containing protein" evidence="1">
    <location>
        <begin position="32"/>
        <end position="502"/>
    </location>
</feature>
<keyword evidence="1" id="KW-0732">Signal</keyword>
<dbReference type="Pfam" id="PF13360">
    <property type="entry name" value="PQQ_2"/>
    <property type="match status" value="1"/>
</dbReference>
<comment type="caution">
    <text evidence="3">The sequence shown here is derived from an EMBL/GenBank/DDBJ whole genome shotgun (WGS) entry which is preliminary data.</text>
</comment>
<dbReference type="InterPro" id="IPR018391">
    <property type="entry name" value="PQQ_b-propeller_rpt"/>
</dbReference>
<dbReference type="Gene3D" id="2.130.10.10">
    <property type="entry name" value="YVTN repeat-like/Quinoprotein amine dehydrogenase"/>
    <property type="match status" value="1"/>
</dbReference>
<feature type="domain" description="Pyrrolo-quinoline quinone repeat" evidence="2">
    <location>
        <begin position="64"/>
        <end position="177"/>
    </location>
</feature>
<dbReference type="AlphaFoldDB" id="A0A4Q0QBJ9"/>
<accession>A0A4Q0QBJ9</accession>
<reference evidence="3 4" key="1">
    <citation type="submission" date="2018-11" db="EMBL/GenBank/DDBJ databases">
        <title>Bradyrhizobium sp. nov., isolated from effective nodules of peanut in China.</title>
        <authorList>
            <person name="Li Y."/>
        </authorList>
    </citation>
    <scope>NUCLEOTIDE SEQUENCE [LARGE SCALE GENOMIC DNA]</scope>
    <source>
        <strain evidence="3 4">CCBAU 51770</strain>
    </source>
</reference>
<dbReference type="SUPFAM" id="SSF50998">
    <property type="entry name" value="Quinoprotein alcohol dehydrogenase-like"/>
    <property type="match status" value="1"/>
</dbReference>
<dbReference type="SMART" id="SM00564">
    <property type="entry name" value="PQQ"/>
    <property type="match status" value="1"/>
</dbReference>
<dbReference type="InterPro" id="IPR002372">
    <property type="entry name" value="PQQ_rpt_dom"/>
</dbReference>